<dbReference type="AlphaFoldDB" id="A0A0B2P4R8"/>
<evidence type="ECO:0000256" key="11">
    <source>
        <dbReference type="ARBA" id="ARBA00023180"/>
    </source>
</evidence>
<feature type="transmembrane region" description="Helical" evidence="12">
    <location>
        <begin position="1027"/>
        <end position="1048"/>
    </location>
</feature>
<dbReference type="SMART" id="SM00369">
    <property type="entry name" value="LRR_TYP"/>
    <property type="match status" value="8"/>
</dbReference>
<dbReference type="InterPro" id="IPR046956">
    <property type="entry name" value="RLP23-like"/>
</dbReference>
<evidence type="ECO:0000256" key="12">
    <source>
        <dbReference type="SAM" id="Phobius"/>
    </source>
</evidence>
<evidence type="ECO:0000256" key="8">
    <source>
        <dbReference type="ARBA" id="ARBA00022989"/>
    </source>
</evidence>
<dbReference type="SMR" id="A0A0B2P4R8"/>
<feature type="chain" id="PRO_5002073219" evidence="13">
    <location>
        <begin position="29"/>
        <end position="1083"/>
    </location>
</feature>
<keyword evidence="10 16" id="KW-0675">Receptor</keyword>
<evidence type="ECO:0000256" key="5">
    <source>
        <dbReference type="ARBA" id="ARBA00022692"/>
    </source>
</evidence>
<evidence type="ECO:0000259" key="14">
    <source>
        <dbReference type="Pfam" id="PF08263"/>
    </source>
</evidence>
<dbReference type="SUPFAM" id="SSF52047">
    <property type="entry name" value="RNI-like"/>
    <property type="match status" value="2"/>
</dbReference>
<dbReference type="Pfam" id="PF23598">
    <property type="entry name" value="LRR_14"/>
    <property type="match status" value="1"/>
</dbReference>
<gene>
    <name evidence="16" type="ORF">glysoja_042820</name>
</gene>
<evidence type="ECO:0000256" key="3">
    <source>
        <dbReference type="ARBA" id="ARBA00022475"/>
    </source>
</evidence>
<dbReference type="InterPro" id="IPR003591">
    <property type="entry name" value="Leu-rich_rpt_typical-subtyp"/>
</dbReference>
<dbReference type="SUPFAM" id="SSF52058">
    <property type="entry name" value="L domain-like"/>
    <property type="match status" value="1"/>
</dbReference>
<evidence type="ECO:0000256" key="2">
    <source>
        <dbReference type="ARBA" id="ARBA00009592"/>
    </source>
</evidence>
<evidence type="ECO:0000256" key="6">
    <source>
        <dbReference type="ARBA" id="ARBA00022729"/>
    </source>
</evidence>
<dbReference type="PANTHER" id="PTHR48063">
    <property type="entry name" value="LRR RECEPTOR-LIKE KINASE"/>
    <property type="match status" value="1"/>
</dbReference>
<dbReference type="PRINTS" id="PR00019">
    <property type="entry name" value="LEURICHRPT"/>
</dbReference>
<keyword evidence="16" id="KW-0418">Kinase</keyword>
<dbReference type="GO" id="GO:0004674">
    <property type="term" value="F:protein serine/threonine kinase activity"/>
    <property type="evidence" value="ECO:0007669"/>
    <property type="project" value="UniProtKB-EC"/>
</dbReference>
<evidence type="ECO:0000256" key="13">
    <source>
        <dbReference type="SAM" id="SignalP"/>
    </source>
</evidence>
<feature type="domain" description="Disease resistance R13L4/SHOC-2-like LRR" evidence="15">
    <location>
        <begin position="209"/>
        <end position="440"/>
    </location>
</feature>
<dbReference type="InterPro" id="IPR032675">
    <property type="entry name" value="LRR_dom_sf"/>
</dbReference>
<keyword evidence="7" id="KW-0677">Repeat</keyword>
<evidence type="ECO:0000259" key="15">
    <source>
        <dbReference type="Pfam" id="PF23598"/>
    </source>
</evidence>
<evidence type="ECO:0000256" key="4">
    <source>
        <dbReference type="ARBA" id="ARBA00022614"/>
    </source>
</evidence>
<evidence type="ECO:0000256" key="9">
    <source>
        <dbReference type="ARBA" id="ARBA00023136"/>
    </source>
</evidence>
<evidence type="ECO:0000256" key="10">
    <source>
        <dbReference type="ARBA" id="ARBA00023170"/>
    </source>
</evidence>
<feature type="signal peptide" evidence="13">
    <location>
        <begin position="1"/>
        <end position="28"/>
    </location>
</feature>
<evidence type="ECO:0000256" key="7">
    <source>
        <dbReference type="ARBA" id="ARBA00022737"/>
    </source>
</evidence>
<proteinExistence type="inferred from homology"/>
<dbReference type="FunFam" id="3.80.10.10:FF:000095">
    <property type="entry name" value="LRR receptor-like serine/threonine-protein kinase GSO1"/>
    <property type="match status" value="2"/>
</dbReference>
<dbReference type="PANTHER" id="PTHR48063:SF98">
    <property type="entry name" value="LRR RECEPTOR-LIKE SERINE_THREONINE-PROTEIN KINASE FLS2"/>
    <property type="match status" value="1"/>
</dbReference>
<dbReference type="InterPro" id="IPR055414">
    <property type="entry name" value="LRR_R13L4/SHOC2-like"/>
</dbReference>
<dbReference type="Proteomes" id="UP000053555">
    <property type="component" value="Unassembled WGS sequence"/>
</dbReference>
<dbReference type="InterPro" id="IPR013210">
    <property type="entry name" value="LRR_N_plant-typ"/>
</dbReference>
<evidence type="ECO:0000313" key="16">
    <source>
        <dbReference type="EMBL" id="KHN02657.1"/>
    </source>
</evidence>
<keyword evidence="16" id="KW-0808">Transferase</keyword>
<dbReference type="Pfam" id="PF13855">
    <property type="entry name" value="LRR_8"/>
    <property type="match status" value="1"/>
</dbReference>
<keyword evidence="9 12" id="KW-0472">Membrane</keyword>
<dbReference type="EC" id="2.7.11.1" evidence="16"/>
<feature type="domain" description="Leucine-rich repeat-containing N-terminal plant-type" evidence="14">
    <location>
        <begin position="38"/>
        <end position="74"/>
    </location>
</feature>
<name>A0A0B2P4R8_GLYSO</name>
<keyword evidence="8 12" id="KW-1133">Transmembrane helix</keyword>
<keyword evidence="4" id="KW-0433">Leucine-rich repeat</keyword>
<keyword evidence="5 12" id="KW-0812">Transmembrane</keyword>
<evidence type="ECO:0000256" key="1">
    <source>
        <dbReference type="ARBA" id="ARBA00004251"/>
    </source>
</evidence>
<dbReference type="Pfam" id="PF00560">
    <property type="entry name" value="LRR_1"/>
    <property type="match status" value="6"/>
</dbReference>
<sequence>MPNMNPVRLKFMHAIITFMMMMLQVVVSAQDQIMCIQREREALLEFKAALVDHHGMLSSWTTADCCQWEGIRCSNLTGHVLMLDLHAEYNYAYGNNVQYLSGRFISGEIHKSLMELQQLNYLDLNSNSFPDRGIPEFLGSLINLRYLDLSYCDIEGKIPTQFGSLSHLKYLNLAWNRNLEGSIPRQLGNLSQLQHLYLSANRFEGNIPSQIGNLSQLQYLDLSANRFEGNIPSQIGNLSQLQHLDLSGNYFEGNIPSQIGKLSNLQKLYLGRYSDGGALKIDDGDHWPSNLISLTHLSLLSISNLNTSHSFLQMIAKLPNLRELSLYDCSLSDHFILSLKPSKFNFSTSLSIFDLSWNSFTSSMILQWLSNVTSNLVELDLSHNLLEGSTSSNHFGMVFNSLEHLDLSFNNFNGEVFKSFINVCTLHSLYMKNNNLSEDLPSILHNFSSGCVRHSLQELDLAYNQITGSLPDLSVFSSLKSLVLDSNQLSGKIPEGIGLPFHLESVSIQSNSLEGGIPKSFGNSCALSSLDMSRNNLNQELSVMIHHLSGCARYSLEQLYLGMNQINGTLPDLSIFSSLKLLNLDENKLNGEIPKDIKFPPQLEELVMQSNSLQGVLTDYHFANMSKLDFLELSDNSLLALTFSQNWVPPFQLSHIGLRSCKLGPEFPKWLQTQNQFGNIDISNAGIADMVPKWFWANLAFREWISMNISYNNLHGIIPNFPLRNLYHSLILGSNQFDGPIPSFLRGSLLLDLSTNKFSDSLSFLCVNGTVETLYQLDLSNNHFSGKIPDCWSRFKSLSYLDLSHNNFSGRIPTSMGSLLDLQALLLRNNNLTYEIPFSLRSCTNLIMLDVAENRLSGLIPVWIGSKLQELQFLSLGRNNFHGTLPLQICYLSGIQLLDLSINNMSGKIPKCIKNFTSMTQLGKIPSKIGKLASLESLDLSRNQLVGSIPLSLTQIYWLSVLDLSHNHLTGKIPTSTQLQSFNASSYEDNLDLCGPPLEKFCIDGRPTQKPNVEVQEGEYSLFSREFYISMTFGFVISFWVVFGSILLKRSWRHAYFKFLNNLSDNIYVKVAVFANKISKVHG</sequence>
<keyword evidence="3" id="KW-1003">Cell membrane</keyword>
<dbReference type="Gene3D" id="3.80.10.10">
    <property type="entry name" value="Ribonuclease Inhibitor"/>
    <property type="match status" value="5"/>
</dbReference>
<dbReference type="PROSITE" id="PS51450">
    <property type="entry name" value="LRR"/>
    <property type="match status" value="2"/>
</dbReference>
<accession>A0A0B2P4R8</accession>
<keyword evidence="6 13" id="KW-0732">Signal</keyword>
<reference evidence="16" key="1">
    <citation type="submission" date="2014-07" db="EMBL/GenBank/DDBJ databases">
        <title>Identification of a novel salt tolerance gene in wild soybean by whole-genome sequencing.</title>
        <authorList>
            <person name="Lam H.-M."/>
            <person name="Qi X."/>
            <person name="Li M.-W."/>
            <person name="Liu X."/>
            <person name="Xie M."/>
            <person name="Ni M."/>
            <person name="Xu X."/>
        </authorList>
    </citation>
    <scope>NUCLEOTIDE SEQUENCE [LARGE SCALE GENOMIC DNA]</scope>
    <source>
        <tissue evidence="16">Root</tissue>
    </source>
</reference>
<comment type="similarity">
    <text evidence="2">Belongs to the RLP family.</text>
</comment>
<dbReference type="Pfam" id="PF08263">
    <property type="entry name" value="LRRNT_2"/>
    <property type="match status" value="1"/>
</dbReference>
<dbReference type="InterPro" id="IPR001611">
    <property type="entry name" value="Leu-rich_rpt"/>
</dbReference>
<organism evidence="16">
    <name type="scientific">Glycine soja</name>
    <name type="common">Wild soybean</name>
    <dbReference type="NCBI Taxonomy" id="3848"/>
    <lineage>
        <taxon>Eukaryota</taxon>
        <taxon>Viridiplantae</taxon>
        <taxon>Streptophyta</taxon>
        <taxon>Embryophyta</taxon>
        <taxon>Tracheophyta</taxon>
        <taxon>Spermatophyta</taxon>
        <taxon>Magnoliopsida</taxon>
        <taxon>eudicotyledons</taxon>
        <taxon>Gunneridae</taxon>
        <taxon>Pentapetalae</taxon>
        <taxon>rosids</taxon>
        <taxon>fabids</taxon>
        <taxon>Fabales</taxon>
        <taxon>Fabaceae</taxon>
        <taxon>Papilionoideae</taxon>
        <taxon>50 kb inversion clade</taxon>
        <taxon>NPAAA clade</taxon>
        <taxon>indigoferoid/millettioid clade</taxon>
        <taxon>Phaseoleae</taxon>
        <taxon>Glycine</taxon>
        <taxon>Glycine subgen. Soja</taxon>
    </lineage>
</organism>
<dbReference type="EMBL" id="KN670105">
    <property type="protein sequence ID" value="KHN02657.1"/>
    <property type="molecule type" value="Genomic_DNA"/>
</dbReference>
<dbReference type="GO" id="GO:0005886">
    <property type="term" value="C:plasma membrane"/>
    <property type="evidence" value="ECO:0007669"/>
    <property type="project" value="UniProtKB-SubCell"/>
</dbReference>
<keyword evidence="11" id="KW-0325">Glycoprotein</keyword>
<comment type="subcellular location">
    <subcellularLocation>
        <location evidence="1">Cell membrane</location>
        <topology evidence="1">Single-pass type I membrane protein</topology>
    </subcellularLocation>
</comment>
<protein>
    <submittedName>
        <fullName evidence="16">LRR receptor-like serine/threonine-protein kinase GSO1</fullName>
        <ecNumber evidence="16">2.7.11.1</ecNumber>
    </submittedName>
</protein>